<sequence>MHQHAPLRFLRACLISTATVALAAAAHTAAGGHLPDTHILALLAVLSLAPVMLLSRYRLGLAAMTGILTTSQTALHLAFTALAGTTGHCTGPGIPGHGHHQAFAIPDCATAGDLVSGHLLAGLPGASMLAAHALATAATALLLAHGEATLWQLVAWLKPLAAILRPIDMPARARIRSLRSESVAVPHPGLRIPALRGPPQLPLRTHPSF</sequence>
<evidence type="ECO:0000256" key="1">
    <source>
        <dbReference type="SAM" id="Phobius"/>
    </source>
</evidence>
<dbReference type="EMBL" id="JAFNLL010000028">
    <property type="protein sequence ID" value="MBO1268678.1"/>
    <property type="molecule type" value="Genomic_DNA"/>
</dbReference>
<keyword evidence="1" id="KW-0812">Transmembrane</keyword>
<organism evidence="3 4">
    <name type="scientific">Arthrobacter cavernae</name>
    <dbReference type="NCBI Taxonomy" id="2817681"/>
    <lineage>
        <taxon>Bacteria</taxon>
        <taxon>Bacillati</taxon>
        <taxon>Actinomycetota</taxon>
        <taxon>Actinomycetes</taxon>
        <taxon>Micrococcales</taxon>
        <taxon>Micrococcaceae</taxon>
        <taxon>Arthrobacter</taxon>
    </lineage>
</organism>
<accession>A0A939KMU9</accession>
<keyword evidence="1" id="KW-1133">Transmembrane helix</keyword>
<dbReference type="Proteomes" id="UP000664164">
    <property type="component" value="Unassembled WGS sequence"/>
</dbReference>
<feature type="transmembrane region" description="Helical" evidence="1">
    <location>
        <begin position="38"/>
        <end position="55"/>
    </location>
</feature>
<evidence type="ECO:0000313" key="4">
    <source>
        <dbReference type="Proteomes" id="UP000664164"/>
    </source>
</evidence>
<keyword evidence="2" id="KW-0732">Signal</keyword>
<feature type="signal peptide" evidence="2">
    <location>
        <begin position="1"/>
        <end position="23"/>
    </location>
</feature>
<keyword evidence="4" id="KW-1185">Reference proteome</keyword>
<dbReference type="AlphaFoldDB" id="A0A939KMU9"/>
<comment type="caution">
    <text evidence="3">The sequence shown here is derived from an EMBL/GenBank/DDBJ whole genome shotgun (WGS) entry which is preliminary data.</text>
</comment>
<proteinExistence type="predicted"/>
<feature type="chain" id="PRO_5037873389" description="Integral membrane protein" evidence="2">
    <location>
        <begin position="24"/>
        <end position="209"/>
    </location>
</feature>
<evidence type="ECO:0000256" key="2">
    <source>
        <dbReference type="SAM" id="SignalP"/>
    </source>
</evidence>
<evidence type="ECO:0000313" key="3">
    <source>
        <dbReference type="EMBL" id="MBO1268678.1"/>
    </source>
</evidence>
<evidence type="ECO:0008006" key="5">
    <source>
        <dbReference type="Google" id="ProtNLM"/>
    </source>
</evidence>
<name>A0A939KMU9_9MICC</name>
<gene>
    <name evidence="3" type="ORF">J1902_11940</name>
</gene>
<keyword evidence="1" id="KW-0472">Membrane</keyword>
<protein>
    <recommendedName>
        <fullName evidence="5">Integral membrane protein</fullName>
    </recommendedName>
</protein>
<reference evidence="3" key="1">
    <citation type="submission" date="2021-03" db="EMBL/GenBank/DDBJ databases">
        <title>A new species, PO-11, isolated from a karst cave deposit.</title>
        <authorList>
            <person name="Zhaoxiaoyong W."/>
        </authorList>
    </citation>
    <scope>NUCLEOTIDE SEQUENCE</scope>
    <source>
        <strain evidence="3">PO-11</strain>
    </source>
</reference>
<dbReference type="RefSeq" id="WP_207616478.1">
    <property type="nucleotide sequence ID" value="NZ_JAFNLL010000028.1"/>
</dbReference>